<evidence type="ECO:0000313" key="4">
    <source>
        <dbReference type="EMBL" id="MBB5892523.1"/>
    </source>
</evidence>
<dbReference type="RefSeq" id="WP_184863326.1">
    <property type="nucleotide sequence ID" value="NZ_BAAAWY010000004.1"/>
</dbReference>
<keyword evidence="2" id="KW-0812">Transmembrane</keyword>
<organism evidence="4 5">
    <name type="scientific">Kutzneria kofuensis</name>
    <dbReference type="NCBI Taxonomy" id="103725"/>
    <lineage>
        <taxon>Bacteria</taxon>
        <taxon>Bacillati</taxon>
        <taxon>Actinomycetota</taxon>
        <taxon>Actinomycetes</taxon>
        <taxon>Pseudonocardiales</taxon>
        <taxon>Pseudonocardiaceae</taxon>
        <taxon>Kutzneria</taxon>
    </lineage>
</organism>
<feature type="transmembrane region" description="Helical" evidence="2">
    <location>
        <begin position="115"/>
        <end position="140"/>
    </location>
</feature>
<dbReference type="Proteomes" id="UP000585638">
    <property type="component" value="Unassembled WGS sequence"/>
</dbReference>
<protein>
    <recommendedName>
        <fullName evidence="3">DUF4328 domain-containing protein</fullName>
    </recommendedName>
</protein>
<evidence type="ECO:0000259" key="3">
    <source>
        <dbReference type="Pfam" id="PF14219"/>
    </source>
</evidence>
<accession>A0A7W9NHW7</accession>
<gene>
    <name evidence="4" type="ORF">BJ998_003719</name>
</gene>
<dbReference type="AlphaFoldDB" id="A0A7W9NHW7"/>
<evidence type="ECO:0000256" key="2">
    <source>
        <dbReference type="SAM" id="Phobius"/>
    </source>
</evidence>
<name>A0A7W9NHW7_9PSEU</name>
<reference evidence="4 5" key="1">
    <citation type="submission" date="2020-08" db="EMBL/GenBank/DDBJ databases">
        <title>Sequencing the genomes of 1000 actinobacteria strains.</title>
        <authorList>
            <person name="Klenk H.-P."/>
        </authorList>
    </citation>
    <scope>NUCLEOTIDE SEQUENCE [LARGE SCALE GENOMIC DNA]</scope>
    <source>
        <strain evidence="4 5">DSM 43851</strain>
    </source>
</reference>
<proteinExistence type="predicted"/>
<dbReference type="Pfam" id="PF14219">
    <property type="entry name" value="DUF4328"/>
    <property type="match status" value="1"/>
</dbReference>
<comment type="caution">
    <text evidence="4">The sequence shown here is derived from an EMBL/GenBank/DDBJ whole genome shotgun (WGS) entry which is preliminary data.</text>
</comment>
<evidence type="ECO:0000256" key="1">
    <source>
        <dbReference type="SAM" id="MobiDB-lite"/>
    </source>
</evidence>
<feature type="domain" description="DUF4328" evidence="3">
    <location>
        <begin position="102"/>
        <end position="261"/>
    </location>
</feature>
<keyword evidence="2" id="KW-1133">Transmembrane helix</keyword>
<feature type="transmembrane region" description="Helical" evidence="2">
    <location>
        <begin position="72"/>
        <end position="95"/>
    </location>
</feature>
<dbReference type="EMBL" id="JACHIR010000001">
    <property type="protein sequence ID" value="MBB5892523.1"/>
    <property type="molecule type" value="Genomic_DNA"/>
</dbReference>
<sequence length="297" mass="31805">MAGRWQWVATPPPQPGASRSVPRRPLPYTGPPSYPVPPRWGFPQLSWRWPVSLGRKAKPKPLDQLRMLARNLVATLWVTTAALGVAVVGEGWRYVLLILSRSGALSRTVVAFSDALVVTAGVVSGLAALASLVLAVLWVLRARDVASVVSGQRPARSVRDVLIGLLVPGLNLAVAGSVLAELEHAAARKPVDQRPSPSRLLLLWWIAWVAGELLFAVVWLVTIFGTSVQALANGVELHLLADLVAAFVAGSGALFVSRVTQLLEPVDPATVHRLRVVKVADAPEPPLRAVRTVASPR</sequence>
<keyword evidence="5" id="KW-1185">Reference proteome</keyword>
<feature type="region of interest" description="Disordered" evidence="1">
    <location>
        <begin position="1"/>
        <end position="24"/>
    </location>
</feature>
<feature type="transmembrane region" description="Helical" evidence="2">
    <location>
        <begin position="202"/>
        <end position="225"/>
    </location>
</feature>
<keyword evidence="2" id="KW-0472">Membrane</keyword>
<dbReference type="InterPro" id="IPR025565">
    <property type="entry name" value="DUF4328"/>
</dbReference>
<evidence type="ECO:0000313" key="5">
    <source>
        <dbReference type="Proteomes" id="UP000585638"/>
    </source>
</evidence>
<feature type="transmembrane region" description="Helical" evidence="2">
    <location>
        <begin position="237"/>
        <end position="256"/>
    </location>
</feature>
<feature type="transmembrane region" description="Helical" evidence="2">
    <location>
        <begin position="161"/>
        <end position="182"/>
    </location>
</feature>